<feature type="region of interest" description="Disordered" evidence="1">
    <location>
        <begin position="1"/>
        <end position="52"/>
    </location>
</feature>
<dbReference type="Proteomes" id="UP001304243">
    <property type="component" value="Unassembled WGS sequence"/>
</dbReference>
<sequence>MRYRLVIRDGLEPDSGSEMGTSRDRARRRGSEMQASESSEPRSIAKEGWPAARSSTIKGHFCRSTKPYYKQMAAGSKDSVESVDEYKSTVTCSSCFHRTTKQVYVRDGRSKRIPGTAVCSMPKKALHRYYNTQPRSEWRKKQCLYKFL</sequence>
<keyword evidence="2" id="KW-0808">Transferase</keyword>
<protein>
    <submittedName>
        <fullName evidence="2">Fatty acyl-CoA elongase/Polyunsaturated fatty acid specific elongation enzyme</fullName>
        <ecNumber evidence="2">2.3.1.199</ecNumber>
    </submittedName>
</protein>
<gene>
    <name evidence="2" type="primary">ELO2_3</name>
    <name evidence="2" type="ORF">ATC70_010741</name>
</gene>
<keyword evidence="3" id="KW-1185">Reference proteome</keyword>
<dbReference type="AlphaFoldDB" id="A0AAN7DF38"/>
<dbReference type="EC" id="2.3.1.199" evidence="2"/>
<evidence type="ECO:0000256" key="1">
    <source>
        <dbReference type="SAM" id="MobiDB-lite"/>
    </source>
</evidence>
<evidence type="ECO:0000313" key="3">
    <source>
        <dbReference type="Proteomes" id="UP001304243"/>
    </source>
</evidence>
<feature type="compositionally biased region" description="Basic and acidic residues" evidence="1">
    <location>
        <begin position="1"/>
        <end position="11"/>
    </location>
</feature>
<dbReference type="GeneID" id="89954427"/>
<keyword evidence="2" id="KW-0012">Acyltransferase</keyword>
<name>A0AAN7DF38_9FUNG</name>
<dbReference type="GO" id="GO:0009922">
    <property type="term" value="F:fatty acid elongase activity"/>
    <property type="evidence" value="ECO:0007669"/>
    <property type="project" value="UniProtKB-EC"/>
</dbReference>
<evidence type="ECO:0000313" key="2">
    <source>
        <dbReference type="EMBL" id="KAK4515787.1"/>
    </source>
</evidence>
<dbReference type="EMBL" id="JASEJX010000014">
    <property type="protein sequence ID" value="KAK4515787.1"/>
    <property type="molecule type" value="Genomic_DNA"/>
</dbReference>
<organism evidence="2 3">
    <name type="scientific">Mucor velutinosus</name>
    <dbReference type="NCBI Taxonomy" id="708070"/>
    <lineage>
        <taxon>Eukaryota</taxon>
        <taxon>Fungi</taxon>
        <taxon>Fungi incertae sedis</taxon>
        <taxon>Mucoromycota</taxon>
        <taxon>Mucoromycotina</taxon>
        <taxon>Mucoromycetes</taxon>
        <taxon>Mucorales</taxon>
        <taxon>Mucorineae</taxon>
        <taxon>Mucoraceae</taxon>
        <taxon>Mucor</taxon>
    </lineage>
</organism>
<proteinExistence type="predicted"/>
<accession>A0AAN7DF38</accession>
<reference evidence="2 3" key="1">
    <citation type="submission" date="2022-11" db="EMBL/GenBank/DDBJ databases">
        <title>Mucor velutinosus strain NIH1002 WGS.</title>
        <authorList>
            <person name="Subramanian P."/>
            <person name="Mullikin J.C."/>
            <person name="Segre J.A."/>
            <person name="Zelazny A.M."/>
        </authorList>
    </citation>
    <scope>NUCLEOTIDE SEQUENCE [LARGE SCALE GENOMIC DNA]</scope>
    <source>
        <strain evidence="2 3">NIH1002</strain>
    </source>
</reference>
<comment type="caution">
    <text evidence="2">The sequence shown here is derived from an EMBL/GenBank/DDBJ whole genome shotgun (WGS) entry which is preliminary data.</text>
</comment>
<dbReference type="RefSeq" id="XP_064682453.1">
    <property type="nucleotide sequence ID" value="XM_064829951.1"/>
</dbReference>